<comment type="caution">
    <text evidence="1">The sequence shown here is derived from an EMBL/GenBank/DDBJ whole genome shotgun (WGS) entry which is preliminary data.</text>
</comment>
<proteinExistence type="predicted"/>
<dbReference type="AlphaFoldDB" id="A0AAE3XC44"/>
<protein>
    <submittedName>
        <fullName evidence="1">Uncharacterized protein</fullName>
    </submittedName>
</protein>
<evidence type="ECO:0000313" key="2">
    <source>
        <dbReference type="Proteomes" id="UP001185331"/>
    </source>
</evidence>
<dbReference type="RefSeq" id="WP_309854457.1">
    <property type="nucleotide sequence ID" value="NZ_JAVDQJ010000005.1"/>
</dbReference>
<name>A0AAE3XC44_9DEIO</name>
<accession>A0AAE3XC44</accession>
<evidence type="ECO:0000313" key="1">
    <source>
        <dbReference type="EMBL" id="MDR6218219.1"/>
    </source>
</evidence>
<dbReference type="Proteomes" id="UP001185331">
    <property type="component" value="Unassembled WGS sequence"/>
</dbReference>
<sequence>MTHQELIRELSIVGVTFQHTIDALDDASGVVDAGENEQYAYQQPLEAARAELARLNVVLDTLRAERHP</sequence>
<organism evidence="1 2">
    <name type="scientific">Deinococcus soli</name>
    <name type="common">ex Cha et al. 2016</name>
    <dbReference type="NCBI Taxonomy" id="1309411"/>
    <lineage>
        <taxon>Bacteria</taxon>
        <taxon>Thermotogati</taxon>
        <taxon>Deinococcota</taxon>
        <taxon>Deinococci</taxon>
        <taxon>Deinococcales</taxon>
        <taxon>Deinococcaceae</taxon>
        <taxon>Deinococcus</taxon>
    </lineage>
</organism>
<dbReference type="EMBL" id="JAVDQK010000004">
    <property type="protein sequence ID" value="MDR6218219.1"/>
    <property type="molecule type" value="Genomic_DNA"/>
</dbReference>
<gene>
    <name evidence="1" type="ORF">J2Y00_001782</name>
</gene>
<reference evidence="1" key="1">
    <citation type="submission" date="2023-07" db="EMBL/GenBank/DDBJ databases">
        <title>Sorghum-associated microbial communities from plants grown in Nebraska, USA.</title>
        <authorList>
            <person name="Schachtman D."/>
        </authorList>
    </citation>
    <scope>NUCLEOTIDE SEQUENCE</scope>
    <source>
        <strain evidence="1">BE330</strain>
    </source>
</reference>